<evidence type="ECO:0000313" key="1">
    <source>
        <dbReference type="EMBL" id="KAH7867337.1"/>
    </source>
</evidence>
<organism evidence="1 2">
    <name type="scientific">Vaccinium darrowii</name>
    <dbReference type="NCBI Taxonomy" id="229202"/>
    <lineage>
        <taxon>Eukaryota</taxon>
        <taxon>Viridiplantae</taxon>
        <taxon>Streptophyta</taxon>
        <taxon>Embryophyta</taxon>
        <taxon>Tracheophyta</taxon>
        <taxon>Spermatophyta</taxon>
        <taxon>Magnoliopsida</taxon>
        <taxon>eudicotyledons</taxon>
        <taxon>Gunneridae</taxon>
        <taxon>Pentapetalae</taxon>
        <taxon>asterids</taxon>
        <taxon>Ericales</taxon>
        <taxon>Ericaceae</taxon>
        <taxon>Vaccinioideae</taxon>
        <taxon>Vaccinieae</taxon>
        <taxon>Vaccinium</taxon>
    </lineage>
</organism>
<reference evidence="1 2" key="1">
    <citation type="journal article" date="2021" name="Hortic Res">
        <title>High-quality reference genome and annotation aids understanding of berry development for evergreen blueberry (Vaccinium darrowii).</title>
        <authorList>
            <person name="Yu J."/>
            <person name="Hulse-Kemp A.M."/>
            <person name="Babiker E."/>
            <person name="Staton M."/>
        </authorList>
    </citation>
    <scope>NUCLEOTIDE SEQUENCE [LARGE SCALE GENOMIC DNA]</scope>
    <source>
        <strain evidence="2">cv. NJ 8807/NJ 8810</strain>
        <tissue evidence="1">Young leaf</tissue>
    </source>
</reference>
<comment type="caution">
    <text evidence="1">The sequence shown here is derived from an EMBL/GenBank/DDBJ whole genome shotgun (WGS) entry which is preliminary data.</text>
</comment>
<sequence>MASYSPRIFLLALFIFAIVLSPALPSDAAKSTNHRDDQPMNKPYCPACNCCKAGTVPPPCCYCACFVTTSQPDNATP</sequence>
<dbReference type="EMBL" id="CM037159">
    <property type="protein sequence ID" value="KAH7867337.1"/>
    <property type="molecule type" value="Genomic_DNA"/>
</dbReference>
<gene>
    <name evidence="1" type="ORF">Vadar_032101</name>
</gene>
<name>A0ACB7ZN67_9ERIC</name>
<accession>A0ACB7ZN67</accession>
<protein>
    <submittedName>
        <fullName evidence="1">Uncharacterized protein</fullName>
    </submittedName>
</protein>
<dbReference type="Proteomes" id="UP000828048">
    <property type="component" value="Chromosome 9"/>
</dbReference>
<proteinExistence type="predicted"/>
<evidence type="ECO:0000313" key="2">
    <source>
        <dbReference type="Proteomes" id="UP000828048"/>
    </source>
</evidence>
<keyword evidence="2" id="KW-1185">Reference proteome</keyword>